<dbReference type="AlphaFoldDB" id="A0A7W8LG09"/>
<keyword evidence="3" id="KW-0233">DNA recombination</keyword>
<evidence type="ECO:0000259" key="5">
    <source>
        <dbReference type="PROSITE" id="PS51900"/>
    </source>
</evidence>
<dbReference type="Gene3D" id="1.10.150.130">
    <property type="match status" value="1"/>
</dbReference>
<organism evidence="6 7">
    <name type="scientific">Paraburkholderia youngii</name>
    <dbReference type="NCBI Taxonomy" id="2782701"/>
    <lineage>
        <taxon>Bacteria</taxon>
        <taxon>Pseudomonadati</taxon>
        <taxon>Pseudomonadota</taxon>
        <taxon>Betaproteobacteria</taxon>
        <taxon>Burkholderiales</taxon>
        <taxon>Burkholderiaceae</taxon>
        <taxon>Paraburkholderia</taxon>
    </lineage>
</organism>
<evidence type="ECO:0000313" key="7">
    <source>
        <dbReference type="Proteomes" id="UP000592820"/>
    </source>
</evidence>
<dbReference type="InterPro" id="IPR011010">
    <property type="entry name" value="DNA_brk_join_enz"/>
</dbReference>
<dbReference type="InterPro" id="IPR013762">
    <property type="entry name" value="Integrase-like_cat_sf"/>
</dbReference>
<gene>
    <name evidence="6" type="ORF">HDG41_008037</name>
</gene>
<comment type="caution">
    <text evidence="6">The sequence shown here is derived from an EMBL/GenBank/DDBJ whole genome shotgun (WGS) entry which is preliminary data.</text>
</comment>
<dbReference type="InterPro" id="IPR044068">
    <property type="entry name" value="CB"/>
</dbReference>
<evidence type="ECO:0000256" key="3">
    <source>
        <dbReference type="ARBA" id="ARBA00023172"/>
    </source>
</evidence>
<dbReference type="EMBL" id="JACHDE010000049">
    <property type="protein sequence ID" value="MBB5405938.1"/>
    <property type="molecule type" value="Genomic_DNA"/>
</dbReference>
<dbReference type="PROSITE" id="PS51900">
    <property type="entry name" value="CB"/>
    <property type="match status" value="1"/>
</dbReference>
<evidence type="ECO:0000313" key="6">
    <source>
        <dbReference type="EMBL" id="MBB5405938.1"/>
    </source>
</evidence>
<dbReference type="GO" id="GO:0015074">
    <property type="term" value="P:DNA integration"/>
    <property type="evidence" value="ECO:0007669"/>
    <property type="project" value="UniProtKB-KW"/>
</dbReference>
<dbReference type="SUPFAM" id="SSF56349">
    <property type="entry name" value="DNA breaking-rejoining enzymes"/>
    <property type="match status" value="1"/>
</dbReference>
<dbReference type="InterPro" id="IPR010998">
    <property type="entry name" value="Integrase_recombinase_N"/>
</dbReference>
<keyword evidence="2 4" id="KW-0238">DNA-binding</keyword>
<feature type="domain" description="Core-binding (CB)" evidence="5">
    <location>
        <begin position="1"/>
        <end position="93"/>
    </location>
</feature>
<proteinExistence type="predicted"/>
<name>A0A7W8LG09_9BURK</name>
<accession>A0A7W8LG09</accession>
<protein>
    <submittedName>
        <fullName evidence="6">Site-specific recombinase XerD</fullName>
    </submittedName>
</protein>
<dbReference type="Proteomes" id="UP000592820">
    <property type="component" value="Unassembled WGS sequence"/>
</dbReference>
<keyword evidence="1" id="KW-0229">DNA integration</keyword>
<dbReference type="GO" id="GO:0003677">
    <property type="term" value="F:DNA binding"/>
    <property type="evidence" value="ECO:0007669"/>
    <property type="project" value="UniProtKB-UniRule"/>
</dbReference>
<evidence type="ECO:0000256" key="2">
    <source>
        <dbReference type="ARBA" id="ARBA00023125"/>
    </source>
</evidence>
<evidence type="ECO:0000256" key="4">
    <source>
        <dbReference type="PROSITE-ProRule" id="PRU01248"/>
    </source>
</evidence>
<evidence type="ECO:0000256" key="1">
    <source>
        <dbReference type="ARBA" id="ARBA00022908"/>
    </source>
</evidence>
<reference evidence="6 7" key="1">
    <citation type="submission" date="2020-08" db="EMBL/GenBank/DDBJ databases">
        <title>Genomic Encyclopedia of Type Strains, Phase IV (KMG-V): Genome sequencing to study the core and pangenomes of soil and plant-associated prokaryotes.</title>
        <authorList>
            <person name="Whitman W."/>
        </authorList>
    </citation>
    <scope>NUCLEOTIDE SEQUENCE [LARGE SCALE GENOMIC DNA]</scope>
    <source>
        <strain evidence="6 7">JPY162</strain>
    </source>
</reference>
<dbReference type="GO" id="GO:0006310">
    <property type="term" value="P:DNA recombination"/>
    <property type="evidence" value="ECO:0007669"/>
    <property type="project" value="UniProtKB-KW"/>
</dbReference>
<dbReference type="Gene3D" id="1.10.443.10">
    <property type="entry name" value="Intergrase catalytic core"/>
    <property type="match status" value="1"/>
</dbReference>
<sequence>MHETPATHCAYRKEAERLILWAIVERGRALSSLTTEDAIAYRSFLRYPGPRERWVEPPRPRNAPDSRPFSGSLSARSTAYALSVLGALFRCLIEQRYVLTNPFAAIKVRGTTRVTRLDTSRGFTDGEWGLVRTIANALEWSCGWETPAAQRLRFLLDLAYATGLRVSEFVGARFGDILTMNAVPTGSISWARAVSRAR</sequence>